<evidence type="ECO:0000313" key="2">
    <source>
        <dbReference type="Proteomes" id="UP000253846"/>
    </source>
</evidence>
<dbReference type="EMBL" id="UFTD01000001">
    <property type="protein sequence ID" value="SSZ39626.1"/>
    <property type="molecule type" value="Genomic_DNA"/>
</dbReference>
<dbReference type="RefSeq" id="WP_155914954.1">
    <property type="nucleotide sequence ID" value="NZ_CACVBG010000001.1"/>
</dbReference>
<dbReference type="AlphaFoldDB" id="A0A336NBG0"/>
<organism evidence="1 2">
    <name type="scientific">Bartonella grahamii</name>
    <dbReference type="NCBI Taxonomy" id="33045"/>
    <lineage>
        <taxon>Bacteria</taxon>
        <taxon>Pseudomonadati</taxon>
        <taxon>Pseudomonadota</taxon>
        <taxon>Alphaproteobacteria</taxon>
        <taxon>Hyphomicrobiales</taxon>
        <taxon>Bartonellaceae</taxon>
        <taxon>Bartonella</taxon>
    </lineage>
</organism>
<reference evidence="1 2" key="1">
    <citation type="submission" date="2018-06" db="EMBL/GenBank/DDBJ databases">
        <authorList>
            <consortium name="Pathogen Informatics"/>
            <person name="Doyle S."/>
        </authorList>
    </citation>
    <scope>NUCLEOTIDE SEQUENCE [LARGE SCALE GENOMIC DNA]</scope>
    <source>
        <strain evidence="1 2">NCTC12860</strain>
    </source>
</reference>
<gene>
    <name evidence="1" type="ORF">NCTC12860_00841</name>
</gene>
<proteinExistence type="predicted"/>
<accession>A0A336NBG0</accession>
<protein>
    <submittedName>
        <fullName evidence="1">Uncharacterized protein</fullName>
    </submittedName>
</protein>
<dbReference type="Proteomes" id="UP000253846">
    <property type="component" value="Unassembled WGS sequence"/>
</dbReference>
<sequence>MTLWRCFSKRAFAVAAFTYQMGVKSITYLSVGVISETGIQPANLGGKCEAVKVQTSFHFCYHFLVQFYDFQKRLE</sequence>
<evidence type="ECO:0000313" key="1">
    <source>
        <dbReference type="EMBL" id="SSZ39626.1"/>
    </source>
</evidence>
<name>A0A336NBG0_BARGR</name>